<feature type="transmembrane region" description="Helical" evidence="7">
    <location>
        <begin position="254"/>
        <end position="273"/>
    </location>
</feature>
<organism evidence="9 10">
    <name type="scientific">Paenibacillus amylolyticus</name>
    <dbReference type="NCBI Taxonomy" id="1451"/>
    <lineage>
        <taxon>Bacteria</taxon>
        <taxon>Bacillati</taxon>
        <taxon>Bacillota</taxon>
        <taxon>Bacilli</taxon>
        <taxon>Bacillales</taxon>
        <taxon>Paenibacillaceae</taxon>
        <taxon>Paenibacillus</taxon>
    </lineage>
</organism>
<proteinExistence type="predicted"/>
<feature type="transmembrane region" description="Helical" evidence="7">
    <location>
        <begin position="302"/>
        <end position="328"/>
    </location>
</feature>
<feature type="transmembrane region" description="Helical" evidence="7">
    <location>
        <begin position="369"/>
        <end position="387"/>
    </location>
</feature>
<dbReference type="Pfam" id="PF07690">
    <property type="entry name" value="MFS_1"/>
    <property type="match status" value="1"/>
</dbReference>
<name>A0ABD8AMF7_PAEAM</name>
<keyword evidence="2" id="KW-0813">Transport</keyword>
<feature type="transmembrane region" description="Helical" evidence="7">
    <location>
        <begin position="340"/>
        <end position="363"/>
    </location>
</feature>
<keyword evidence="4 7" id="KW-0812">Transmembrane</keyword>
<feature type="transmembrane region" description="Helical" evidence="7">
    <location>
        <begin position="169"/>
        <end position="186"/>
    </location>
</feature>
<accession>A0ABD8AMF7</accession>
<dbReference type="CDD" id="cd06173">
    <property type="entry name" value="MFS_MefA_like"/>
    <property type="match status" value="1"/>
</dbReference>
<evidence type="ECO:0000256" key="4">
    <source>
        <dbReference type="ARBA" id="ARBA00022692"/>
    </source>
</evidence>
<keyword evidence="5 7" id="KW-1133">Transmembrane helix</keyword>
<keyword evidence="3" id="KW-1003">Cell membrane</keyword>
<dbReference type="InterPro" id="IPR020846">
    <property type="entry name" value="MFS_dom"/>
</dbReference>
<feature type="transmembrane region" description="Helical" evidence="7">
    <location>
        <begin position="218"/>
        <end position="242"/>
    </location>
</feature>
<evidence type="ECO:0000256" key="1">
    <source>
        <dbReference type="ARBA" id="ARBA00004651"/>
    </source>
</evidence>
<evidence type="ECO:0000313" key="10">
    <source>
        <dbReference type="Proteomes" id="UP001364764"/>
    </source>
</evidence>
<feature type="transmembrane region" description="Helical" evidence="7">
    <location>
        <begin position="42"/>
        <end position="66"/>
    </location>
</feature>
<reference evidence="9 10" key="1">
    <citation type="submission" date="2024-02" db="EMBL/GenBank/DDBJ databases">
        <title>Complete sequences of two Paenibacillus sp. strains and one Lysinibacillus strain isolated from the environment on STAA medium highlight biotechnological potential.</title>
        <authorList>
            <person name="Attere S.A."/>
            <person name="Piche L.C."/>
            <person name="Intertaglia L."/>
            <person name="Lami R."/>
            <person name="Charette S.J."/>
            <person name="Vincent A.T."/>
        </authorList>
    </citation>
    <scope>NUCLEOTIDE SEQUENCE [LARGE SCALE GENOMIC DNA]</scope>
    <source>
        <strain evidence="9 10">Y5S-7</strain>
    </source>
</reference>
<comment type="subcellular location">
    <subcellularLocation>
        <location evidence="1">Cell membrane</location>
        <topology evidence="1">Multi-pass membrane protein</topology>
    </subcellularLocation>
</comment>
<sequence>MNTLFRNKAFLIVTGSDLLQNLAIWIRNMAILYYVMDRTQGSPIAVSLITVLEYAPIFVFSIIGGALADRWNPKRTMILGDILSALSIVMIIGVLSSGYWQILYVATFVSSIVSQFSQPSSLKIVRRNVKGEHLQSAIAITQSGQSLFLILGPIVGTFIYTAMGIQASMYALLILFLISALLLTLLPKDATQRETNTSLLADIKEGWQYVARSRSLKMLSLVFICIGLSAGLISPLGIFLITERLGLEATSLQFLSGASGIGLLIGGGIAAAVSAKLNQTLTLLVGVLCLAVATMGEVLSSWFWLTLLISFLSSISMAFINVIISTYLVTRIDEHLIGRVNGTITPLFIGSMLLGSSMAGVLMNSTSIFIVYAISVTVMILGIVPAMRIQFRNDQTAPANQLNSEISSSQT</sequence>
<dbReference type="SUPFAM" id="SSF103473">
    <property type="entry name" value="MFS general substrate transporter"/>
    <property type="match status" value="1"/>
</dbReference>
<evidence type="ECO:0000256" key="3">
    <source>
        <dbReference type="ARBA" id="ARBA00022475"/>
    </source>
</evidence>
<feature type="domain" description="Major facilitator superfamily (MFS) profile" evidence="8">
    <location>
        <begin position="9"/>
        <end position="394"/>
    </location>
</feature>
<evidence type="ECO:0000256" key="7">
    <source>
        <dbReference type="SAM" id="Phobius"/>
    </source>
</evidence>
<protein>
    <submittedName>
        <fullName evidence="9">MFS transporter</fullName>
    </submittedName>
</protein>
<feature type="transmembrane region" description="Helical" evidence="7">
    <location>
        <begin position="146"/>
        <end position="163"/>
    </location>
</feature>
<dbReference type="InterPro" id="IPR036259">
    <property type="entry name" value="MFS_trans_sf"/>
</dbReference>
<dbReference type="InterPro" id="IPR011701">
    <property type="entry name" value="MFS"/>
</dbReference>
<dbReference type="Gene3D" id="1.20.1250.20">
    <property type="entry name" value="MFS general substrate transporter like domains"/>
    <property type="match status" value="1"/>
</dbReference>
<evidence type="ECO:0000259" key="8">
    <source>
        <dbReference type="PROSITE" id="PS50850"/>
    </source>
</evidence>
<evidence type="ECO:0000313" key="9">
    <source>
        <dbReference type="EMBL" id="WWP18783.1"/>
    </source>
</evidence>
<dbReference type="RefSeq" id="WP_076318953.1">
    <property type="nucleotide sequence ID" value="NZ_CP145892.1"/>
</dbReference>
<dbReference type="Proteomes" id="UP001364764">
    <property type="component" value="Chromosome"/>
</dbReference>
<dbReference type="AlphaFoldDB" id="A0ABD8AMF7"/>
<gene>
    <name evidence="9" type="ORF">V6668_20020</name>
</gene>
<dbReference type="PANTHER" id="PTHR43266">
    <property type="entry name" value="MACROLIDE-EFFLUX PROTEIN"/>
    <property type="match status" value="1"/>
</dbReference>
<feature type="transmembrane region" description="Helical" evidence="7">
    <location>
        <begin position="78"/>
        <end position="96"/>
    </location>
</feature>
<dbReference type="GeneID" id="93477803"/>
<feature type="transmembrane region" description="Helical" evidence="7">
    <location>
        <begin position="280"/>
        <end position="296"/>
    </location>
</feature>
<dbReference type="EMBL" id="CP145892">
    <property type="protein sequence ID" value="WWP18783.1"/>
    <property type="molecule type" value="Genomic_DNA"/>
</dbReference>
<keyword evidence="6 7" id="KW-0472">Membrane</keyword>
<evidence type="ECO:0000256" key="2">
    <source>
        <dbReference type="ARBA" id="ARBA00022448"/>
    </source>
</evidence>
<evidence type="ECO:0000256" key="5">
    <source>
        <dbReference type="ARBA" id="ARBA00022989"/>
    </source>
</evidence>
<evidence type="ECO:0000256" key="6">
    <source>
        <dbReference type="ARBA" id="ARBA00023136"/>
    </source>
</evidence>
<dbReference type="PROSITE" id="PS50850">
    <property type="entry name" value="MFS"/>
    <property type="match status" value="1"/>
</dbReference>
<dbReference type="PANTHER" id="PTHR43266:SF8">
    <property type="entry name" value="MACROLIDE-EFFLUX PROTEIN"/>
    <property type="match status" value="1"/>
</dbReference>
<dbReference type="GO" id="GO:0005886">
    <property type="term" value="C:plasma membrane"/>
    <property type="evidence" value="ECO:0007669"/>
    <property type="project" value="UniProtKB-SubCell"/>
</dbReference>